<gene>
    <name evidence="2" type="primary">BARF0</name>
</gene>
<dbReference type="Proteomes" id="UP000276810">
    <property type="component" value="Genome"/>
</dbReference>
<reference evidence="2" key="1">
    <citation type="submission" date="2015-02" db="EMBL/GenBank/DDBJ databases">
        <authorList>
            <person name="Grayson E Nicholas"/>
        </authorList>
    </citation>
    <scope>NUCLEOTIDE SEQUENCE</scope>
</reference>
<evidence type="ECO:0000313" key="2">
    <source>
        <dbReference type="EMBL" id="CEP79235.1"/>
    </source>
</evidence>
<evidence type="ECO:0000256" key="1">
    <source>
        <dbReference type="SAM" id="MobiDB-lite"/>
    </source>
</evidence>
<protein>
    <submittedName>
        <fullName evidence="2">BARF0</fullName>
    </submittedName>
</protein>
<proteinExistence type="predicted"/>
<sequence>APGYTVEAVEGGLYPVARLDAWPYQGSQERLLVGQRTCGVTAASQGHVAGWGKEPALLRQGPRDEGVQAVRQRVQVLRAQGLGKQVCFDVLGILKGGTLAGAPVLPGTRDEGPSVEEVVAHAGQLPVDHVPPDAQAQGLGQGLALLRQAGLQLGQTLGGHLAQVLLLALERVREGAGRAGLSCPSRPGHLRALPGRLLLASAQPLHGSVEPRVELVPLLQDGPVLGVRREGGGAVRLQRLHRVARGAVDPAAEEPLCGPGSHGIKQVSQPCPRQRLLAGPPHQGQATLPGKQGREAGMSATLPLPRCTDSMAARVPIEELREFRHLRGHCREDVVGVQRSGRPLCLRPPRARDRALLWAARPRLLLSLQQVPEPSLPDFILKQSRDRLRIHRHRQVVTGDVGPLCRGRVAVVGQNHQLAHTAPAGHRGDVEARVWDGTYAPKAAQQIQGPFQALQPHGVRHAIKHAIDSLH</sequence>
<accession>A0A0C7P4H6</accession>
<dbReference type="EMBL" id="LN824142">
    <property type="protein sequence ID" value="CEP79235.1"/>
    <property type="molecule type" value="Genomic_DNA"/>
</dbReference>
<organismHost>
    <name type="scientific">Homo sapiens</name>
    <name type="common">Human</name>
    <dbReference type="NCBI Taxonomy" id="9606"/>
</organismHost>
<feature type="region of interest" description="Disordered" evidence="1">
    <location>
        <begin position="273"/>
        <end position="304"/>
    </location>
</feature>
<name>A0A0C7P4H6_EBVG</name>
<organism evidence="2">
    <name type="scientific">Epstein-Barr virus (strain GD1)</name>
    <name type="common">HHV-4</name>
    <name type="synonym">Human gammaherpesvirus 4</name>
    <dbReference type="NCBI Taxonomy" id="10376"/>
    <lineage>
        <taxon>Viruses</taxon>
        <taxon>Duplodnaviria</taxon>
        <taxon>Heunggongvirae</taxon>
        <taxon>Peploviricota</taxon>
        <taxon>Herviviricetes</taxon>
        <taxon>Herpesvirales</taxon>
        <taxon>Orthoherpesviridae</taxon>
        <taxon>Gammaherpesvirinae</taxon>
        <taxon>Lymphocryptovirus</taxon>
        <taxon>Lymphocryptovirus humangamma4</taxon>
    </lineage>
</organism>
<feature type="non-terminal residue" evidence="2">
    <location>
        <position position="1"/>
    </location>
</feature>